<proteinExistence type="predicted"/>
<protein>
    <submittedName>
        <fullName evidence="2">Alternative protein JMJD4</fullName>
    </submittedName>
</protein>
<dbReference type="EMBL" id="HF584205">
    <property type="protein sequence ID" value="CCQ43702.1"/>
    <property type="molecule type" value="Genomic_DNA"/>
</dbReference>
<feature type="region of interest" description="Disordered" evidence="1">
    <location>
        <begin position="20"/>
        <end position="67"/>
    </location>
</feature>
<feature type="compositionally biased region" description="Low complexity" evidence="1">
    <location>
        <begin position="36"/>
        <end position="67"/>
    </location>
</feature>
<accession>L8ECK0</accession>
<evidence type="ECO:0000256" key="1">
    <source>
        <dbReference type="SAM" id="MobiDB-lite"/>
    </source>
</evidence>
<name>L8ECK0_HUMAN</name>
<dbReference type="AlphaFoldDB" id="L8ECK0"/>
<evidence type="ECO:0000313" key="2">
    <source>
        <dbReference type="EMBL" id="CCQ43702.1"/>
    </source>
</evidence>
<gene>
    <name evidence="2" type="primary">JMJD4</name>
</gene>
<sequence length="67" mass="6805">MSSGMHWMWMTTALSTRGLRAAGPRSMLTSSAPSAGLSMSVGGRSGSSSPQGRKRPCGTATATCPTT</sequence>
<dbReference type="ChiTaRS" id="JMJD4">
    <property type="organism name" value="human"/>
</dbReference>
<organism evidence="2">
    <name type="scientific">Homo sapiens</name>
    <name type="common">Human</name>
    <dbReference type="NCBI Taxonomy" id="9606"/>
    <lineage>
        <taxon>Eukaryota</taxon>
        <taxon>Metazoa</taxon>
        <taxon>Chordata</taxon>
        <taxon>Craniata</taxon>
        <taxon>Vertebrata</taxon>
        <taxon>Euteleostomi</taxon>
        <taxon>Mammalia</taxon>
        <taxon>Eutheria</taxon>
        <taxon>Euarchontoglires</taxon>
        <taxon>Primates</taxon>
        <taxon>Haplorrhini</taxon>
        <taxon>Catarrhini</taxon>
        <taxon>Hominidae</taxon>
        <taxon>Homo</taxon>
    </lineage>
</organism>
<reference evidence="2" key="1">
    <citation type="journal article" date="2013" name="PLoS ONE">
        <title>Direct detection of alternative open reading frames translation products in human significantly expands the proteome.</title>
        <authorList>
            <person name="Vanderperre B."/>
            <person name="Lucier J.-F."/>
            <person name="Motard J."/>
            <person name="Tremblay G."/>
            <person name="Vanderperre S."/>
            <person name="Wisztorski M."/>
            <person name="Salzet M."/>
            <person name="Boisvert F.-M."/>
            <person name="Roucou X."/>
        </authorList>
    </citation>
    <scope>NUCLEOTIDE SEQUENCE</scope>
</reference>
<dbReference type="OrthoDB" id="203487at2759"/>